<name>A4GZK3_MEDTR</name>
<protein>
    <submittedName>
        <fullName evidence="1">Uncharacterized protein</fullName>
    </submittedName>
</protein>
<proteinExistence type="predicted"/>
<gene>
    <name evidence="1" type="ORF">MtrDRAFT_AC147961g23v2</name>
</gene>
<dbReference type="AlphaFoldDB" id="A4GZK3"/>
<organism evidence="1">
    <name type="scientific">Medicago truncatula</name>
    <name type="common">Barrel medic</name>
    <name type="synonym">Medicago tribuloides</name>
    <dbReference type="NCBI Taxonomy" id="3880"/>
    <lineage>
        <taxon>Eukaryota</taxon>
        <taxon>Viridiplantae</taxon>
        <taxon>Streptophyta</taxon>
        <taxon>Embryophyta</taxon>
        <taxon>Tracheophyta</taxon>
        <taxon>Spermatophyta</taxon>
        <taxon>Magnoliopsida</taxon>
        <taxon>eudicotyledons</taxon>
        <taxon>Gunneridae</taxon>
        <taxon>Pentapetalae</taxon>
        <taxon>rosids</taxon>
        <taxon>fabids</taxon>
        <taxon>Fabales</taxon>
        <taxon>Fabaceae</taxon>
        <taxon>Papilionoideae</taxon>
        <taxon>50 kb inversion clade</taxon>
        <taxon>NPAAA clade</taxon>
        <taxon>Hologalegina</taxon>
        <taxon>IRL clade</taxon>
        <taxon>Trifolieae</taxon>
        <taxon>Medicago</taxon>
    </lineage>
</organism>
<dbReference type="EMBL" id="AC147961">
    <property type="protein sequence ID" value="ABO52812.1"/>
    <property type="molecule type" value="Genomic_DNA"/>
</dbReference>
<sequence length="61" mass="7028">MKHFFGNCVFYILKGENYQISLCLCTKFLNWSLTLLITQNGPCLSQTFLRLVPNSISCFAF</sequence>
<evidence type="ECO:0000313" key="1">
    <source>
        <dbReference type="EMBL" id="ABO52812.1"/>
    </source>
</evidence>
<accession>A4GZK3</accession>
<reference evidence="1" key="1">
    <citation type="submission" date="2004-05" db="EMBL/GenBank/DDBJ databases">
        <authorList>
            <person name="Town C.D."/>
        </authorList>
    </citation>
    <scope>NUCLEOTIDE SEQUENCE</scope>
</reference>
<reference evidence="1" key="2">
    <citation type="submission" date="2007-03" db="EMBL/GenBank/DDBJ databases">
        <authorList>
            <consortium name="The International Medicago Genome Annotation Group"/>
        </authorList>
    </citation>
    <scope>NUCLEOTIDE SEQUENCE</scope>
</reference>